<dbReference type="Pfam" id="PF01593">
    <property type="entry name" value="Amino_oxidase"/>
    <property type="match status" value="1"/>
</dbReference>
<dbReference type="InterPro" id="IPR036188">
    <property type="entry name" value="FAD/NAD-bd_sf"/>
</dbReference>
<name>A0A4Q6Y1L8_9SPHN</name>
<keyword evidence="6" id="KW-1185">Reference proteome</keyword>
<evidence type="ECO:0000313" key="6">
    <source>
        <dbReference type="Proteomes" id="UP000292085"/>
    </source>
</evidence>
<accession>A0A4Q6Y1L8</accession>
<comment type="function">
    <text evidence="1">Probable oxidoreductase that may play a role as regulator of mitochondrial function.</text>
</comment>
<evidence type="ECO:0000259" key="4">
    <source>
        <dbReference type="Pfam" id="PF01593"/>
    </source>
</evidence>
<gene>
    <name evidence="5" type="ORF">EWE75_14860</name>
</gene>
<organism evidence="5 6">
    <name type="scientific">Sphingomonas populi</name>
    <dbReference type="NCBI Taxonomy" id="2484750"/>
    <lineage>
        <taxon>Bacteria</taxon>
        <taxon>Pseudomonadati</taxon>
        <taxon>Pseudomonadota</taxon>
        <taxon>Alphaproteobacteria</taxon>
        <taxon>Sphingomonadales</taxon>
        <taxon>Sphingomonadaceae</taxon>
        <taxon>Sphingomonas</taxon>
    </lineage>
</organism>
<feature type="domain" description="Amine oxidase" evidence="4">
    <location>
        <begin position="22"/>
        <end position="292"/>
    </location>
</feature>
<evidence type="ECO:0000256" key="3">
    <source>
        <dbReference type="ARBA" id="ARBA00040298"/>
    </source>
</evidence>
<dbReference type="PANTHER" id="PTHR10668">
    <property type="entry name" value="PHYTOENE DEHYDROGENASE"/>
    <property type="match status" value="1"/>
</dbReference>
<dbReference type="AlphaFoldDB" id="A0A4Q6Y1L8"/>
<dbReference type="EMBL" id="SGIS01000023">
    <property type="protein sequence ID" value="RZF63614.1"/>
    <property type="molecule type" value="Genomic_DNA"/>
</dbReference>
<evidence type="ECO:0000256" key="2">
    <source>
        <dbReference type="ARBA" id="ARBA00038825"/>
    </source>
</evidence>
<comment type="caution">
    <text evidence="5">The sequence shown here is derived from an EMBL/GenBank/DDBJ whole genome shotgun (WGS) entry which is preliminary data.</text>
</comment>
<reference evidence="5 6" key="1">
    <citation type="submission" date="2019-02" db="EMBL/GenBank/DDBJ databases">
        <authorList>
            <person name="Li Y."/>
        </authorList>
    </citation>
    <scope>NUCLEOTIDE SEQUENCE [LARGE SCALE GENOMIC DNA]</scope>
    <source>
        <strain evidence="5 6">3-7</strain>
    </source>
</reference>
<dbReference type="PANTHER" id="PTHR10668:SF103">
    <property type="entry name" value="PYRIDINE NUCLEOTIDE-DISULFIDE OXIDOREDUCTASE DOMAIN-CONTAINING PROTEIN 2"/>
    <property type="match status" value="1"/>
</dbReference>
<dbReference type="InterPro" id="IPR002937">
    <property type="entry name" value="Amino_oxidase"/>
</dbReference>
<dbReference type="Gene3D" id="3.50.50.60">
    <property type="entry name" value="FAD/NAD(P)-binding domain"/>
    <property type="match status" value="2"/>
</dbReference>
<evidence type="ECO:0000313" key="5">
    <source>
        <dbReference type="EMBL" id="RZF63614.1"/>
    </source>
</evidence>
<dbReference type="SUPFAM" id="SSF51905">
    <property type="entry name" value="FAD/NAD(P)-binding domain"/>
    <property type="match status" value="1"/>
</dbReference>
<evidence type="ECO:0000256" key="1">
    <source>
        <dbReference type="ARBA" id="ARBA00037217"/>
    </source>
</evidence>
<dbReference type="OrthoDB" id="9774675at2"/>
<protein>
    <recommendedName>
        <fullName evidence="3">Pyridine nucleotide-disulfide oxidoreductase domain-containing protein 2</fullName>
    </recommendedName>
</protein>
<proteinExistence type="predicted"/>
<dbReference type="RefSeq" id="WP_130158863.1">
    <property type="nucleotide sequence ID" value="NZ_SGIS01000023.1"/>
</dbReference>
<comment type="subunit">
    <text evidence="2">Interacts with COX5B; this interaction may contribute to localize PYROXD2 to the inner face of the inner mitochondrial membrane.</text>
</comment>
<sequence length="529" mass="58220">MSENYDVVIAGAGHNALVLGCYLAKAGQRVCIAERKEKAGGSAATTEDFTGPGFKQDVCSVSHSMLMANPMMRNDELGLASKFGLRYSHPEKMTSIFFDDGTVLEFWSDLERTVESMMKISEKDARNYEAFVNTVDRSLDMVVMGMFSVPPTAGMQTMMMDQSPEGQEMLRLQSISAWDLICEHIEHPKIRIALARYASEAMVNPFDNGTGFGFYLILPYMYRYGSGICIGGSGAFAESLVRCFESYGGTIRLNAPVSQVLLEQGEARGLVLESGETIRASKAVVMGLHVKQIFPNMLPGVELPAGFQNRVNTLKHSDFQAMTVHLALNEPLKFKAAGGESDFFWLEASHTDVDQFRMGLQKLQMGQPVRDFAAWVQQFRADPSRVPEGKGTLHIYAFMPIDLADGGREKWDEIGAEVARGLVDDVRGHCTNLTDDNIVAMHFMTPLDISRYNTSLVNGDILHAGPFSWQLGGNRPVPGWAEYRMPVPKLYMTGASTHPNGGVTGAPGRNSAQIIFEDLGLDFDKVTSN</sequence>
<dbReference type="GO" id="GO:0016491">
    <property type="term" value="F:oxidoreductase activity"/>
    <property type="evidence" value="ECO:0007669"/>
    <property type="project" value="InterPro"/>
</dbReference>
<dbReference type="Proteomes" id="UP000292085">
    <property type="component" value="Unassembled WGS sequence"/>
</dbReference>